<dbReference type="OrthoDB" id="4722315at2"/>
<dbReference type="Pfam" id="PF07098">
    <property type="entry name" value="DUF1360"/>
    <property type="match status" value="1"/>
</dbReference>
<feature type="transmembrane region" description="Helical" evidence="1">
    <location>
        <begin position="151"/>
        <end position="172"/>
    </location>
</feature>
<organism evidence="2 3">
    <name type="scientific">Mycobacterium mantenii</name>
    <dbReference type="NCBI Taxonomy" id="560555"/>
    <lineage>
        <taxon>Bacteria</taxon>
        <taxon>Bacillati</taxon>
        <taxon>Actinomycetota</taxon>
        <taxon>Actinomycetes</taxon>
        <taxon>Mycobacteriales</taxon>
        <taxon>Mycobacteriaceae</taxon>
        <taxon>Mycobacterium</taxon>
        <taxon>Mycobacterium avium complex (MAC)</taxon>
    </lineage>
</organism>
<name>A0A1A2TCR6_MYCNT</name>
<evidence type="ECO:0000313" key="2">
    <source>
        <dbReference type="EMBL" id="OBH74179.1"/>
    </source>
</evidence>
<evidence type="ECO:0008006" key="4">
    <source>
        <dbReference type="Google" id="ProtNLM"/>
    </source>
</evidence>
<keyword evidence="1" id="KW-0472">Membrane</keyword>
<dbReference type="RefSeq" id="WP_067910522.1">
    <property type="nucleotide sequence ID" value="NZ_LZJP01000110.1"/>
</dbReference>
<feature type="transmembrane region" description="Helical" evidence="1">
    <location>
        <begin position="123"/>
        <end position="145"/>
    </location>
</feature>
<evidence type="ECO:0000313" key="3">
    <source>
        <dbReference type="Proteomes" id="UP000092389"/>
    </source>
</evidence>
<accession>A0A1A2TCR6</accession>
<dbReference type="AlphaFoldDB" id="A0A1A2TCR6"/>
<dbReference type="Proteomes" id="UP000092389">
    <property type="component" value="Unassembled WGS sequence"/>
</dbReference>
<keyword evidence="1" id="KW-1133">Transmembrane helix</keyword>
<gene>
    <name evidence="2" type="ORF">A5683_24545</name>
</gene>
<dbReference type="EMBL" id="LZJU01000105">
    <property type="protein sequence ID" value="OBH74179.1"/>
    <property type="molecule type" value="Genomic_DNA"/>
</dbReference>
<proteinExistence type="predicted"/>
<dbReference type="InterPro" id="IPR010773">
    <property type="entry name" value="Mycophage_PG1_Gp7"/>
</dbReference>
<sequence length="178" mass="18952">MGELTETGAQVAGSARQEADAYRGDNVRPLGGYLVVMVVYGVVVVVATLAALASGRTLPARWRVQDLLILTLGTHKLSRTLTKDAVTSPLRAPFTQYAGTGGPAEVHEEVREQSQLRHSLGELLTCPFCLDMWVATGFAIGLVFAPRFTRLIAGVFSALAGADFLQLAYAMAQQSAEG</sequence>
<comment type="caution">
    <text evidence="2">The sequence shown here is derived from an EMBL/GenBank/DDBJ whole genome shotgun (WGS) entry which is preliminary data.</text>
</comment>
<protein>
    <recommendedName>
        <fullName evidence="4">DUF1360 domain-containing protein</fullName>
    </recommendedName>
</protein>
<reference evidence="2 3" key="1">
    <citation type="submission" date="2016-06" db="EMBL/GenBank/DDBJ databases">
        <authorList>
            <person name="Kjaerup R.B."/>
            <person name="Dalgaard T.S."/>
            <person name="Juul-Madsen H.R."/>
        </authorList>
    </citation>
    <scope>NUCLEOTIDE SEQUENCE [LARGE SCALE GENOMIC DNA]</scope>
    <source>
        <strain evidence="2 3">E152</strain>
    </source>
</reference>
<feature type="transmembrane region" description="Helical" evidence="1">
    <location>
        <begin position="30"/>
        <end position="53"/>
    </location>
</feature>
<evidence type="ECO:0000256" key="1">
    <source>
        <dbReference type="SAM" id="Phobius"/>
    </source>
</evidence>
<keyword evidence="1" id="KW-0812">Transmembrane</keyword>